<comment type="similarity">
    <text evidence="5">Belongs to the pyruvate, phosphate/water dikinase regulatory protein family. PDRP subfamily.</text>
</comment>
<dbReference type="InterPro" id="IPR005177">
    <property type="entry name" value="Kinase-pyrophosphorylase"/>
</dbReference>
<evidence type="ECO:0000256" key="1">
    <source>
        <dbReference type="ARBA" id="ARBA00022527"/>
    </source>
</evidence>
<evidence type="ECO:0000313" key="7">
    <source>
        <dbReference type="Proteomes" id="UP001319827"/>
    </source>
</evidence>
<evidence type="ECO:0000256" key="2">
    <source>
        <dbReference type="ARBA" id="ARBA00022679"/>
    </source>
</evidence>
<dbReference type="PANTHER" id="PTHR31756:SF3">
    <property type="entry name" value="PYRUVATE, PHOSPHATE DIKINASE REGULATORY PROTEIN 1, CHLOROPLASTIC"/>
    <property type="match status" value="1"/>
</dbReference>
<keyword evidence="2 5" id="KW-0808">Transferase</keyword>
<keyword evidence="7" id="KW-1185">Reference proteome</keyword>
<evidence type="ECO:0000256" key="4">
    <source>
        <dbReference type="ARBA" id="ARBA00022777"/>
    </source>
</evidence>
<dbReference type="PANTHER" id="PTHR31756">
    <property type="entry name" value="PYRUVATE, PHOSPHATE DIKINASE REGULATORY PROTEIN 1, CHLOROPLASTIC"/>
    <property type="match status" value="1"/>
</dbReference>
<keyword evidence="4 5" id="KW-0418">Kinase</keyword>
<keyword evidence="6" id="KW-0670">Pyruvate</keyword>
<dbReference type="InterPro" id="IPR026565">
    <property type="entry name" value="PPDK_reg"/>
</dbReference>
<protein>
    <recommendedName>
        <fullName evidence="5">Putative pyruvate, phosphate dikinase regulatory protein</fullName>
        <shortName evidence="5">PPDK regulatory protein</shortName>
        <ecNumber evidence="5">2.7.11.32</ecNumber>
        <ecNumber evidence="5">2.7.4.27</ecNumber>
    </recommendedName>
</protein>
<sequence length="268" mass="30103">MTAVQLVYLLSDATGETAEKIVMAALAQFRGKAVRLKRVSNVRSKNQVYEALDEALANSGLVVYTIVNRELAQLVHDECDALGLPSIDLITPLLMRLAEFVGHSPGETPGLLHGINEEYFRRIEAVEFTVRHDDGQETRNLHKADIVLVGVSRTSKTPLSMYLAHRGWKVANVPLVKGIEPPSELFQIEATRVVGLTIDPQRLLEIRTSRLRNLGQDPRAAYADHEEIEEELRHARRLFRQNAWVMVNVSDKAVEETANEVLVRLNLK</sequence>
<accession>A0ABN6DWA8</accession>
<dbReference type="EC" id="2.7.4.27" evidence="5"/>
<evidence type="ECO:0000256" key="3">
    <source>
        <dbReference type="ARBA" id="ARBA00022741"/>
    </source>
</evidence>
<dbReference type="NCBIfam" id="NF003742">
    <property type="entry name" value="PRK05339.1"/>
    <property type="match status" value="1"/>
</dbReference>
<dbReference type="EC" id="2.7.11.32" evidence="5"/>
<gene>
    <name evidence="6" type="ORF">DESUT3_05830</name>
</gene>
<reference evidence="6 7" key="1">
    <citation type="journal article" date="2016" name="C (Basel)">
        <title>Selective Growth of and Electricity Production by Marine Exoelectrogenic Bacteria in Self-Aggregated Hydrogel of Microbially Reduced Graphene Oxide.</title>
        <authorList>
            <person name="Yoshida N."/>
            <person name="Goto Y."/>
            <person name="Miyata Y."/>
        </authorList>
    </citation>
    <scope>NUCLEOTIDE SEQUENCE [LARGE SCALE GENOMIC DNA]</scope>
    <source>
        <strain evidence="6 7">NIT-T3</strain>
    </source>
</reference>
<proteinExistence type="inferred from homology"/>
<comment type="catalytic activity">
    <reaction evidence="5">
        <text>N(tele)-phospho-L-histidyl/L-threonyl-[pyruvate, phosphate dikinase] + ADP = N(tele)-phospho-L-histidyl/O-phospho-L-threonyl-[pyruvate, phosphate dikinase] + AMP + H(+)</text>
        <dbReference type="Rhea" id="RHEA:43692"/>
        <dbReference type="Rhea" id="RHEA-COMP:10650"/>
        <dbReference type="Rhea" id="RHEA-COMP:10651"/>
        <dbReference type="ChEBI" id="CHEBI:15378"/>
        <dbReference type="ChEBI" id="CHEBI:30013"/>
        <dbReference type="ChEBI" id="CHEBI:61977"/>
        <dbReference type="ChEBI" id="CHEBI:83586"/>
        <dbReference type="ChEBI" id="CHEBI:456215"/>
        <dbReference type="ChEBI" id="CHEBI:456216"/>
        <dbReference type="EC" id="2.7.11.32"/>
    </reaction>
</comment>
<dbReference type="HAMAP" id="MF_00921">
    <property type="entry name" value="PDRP"/>
    <property type="match status" value="1"/>
</dbReference>
<keyword evidence="3 5" id="KW-0547">Nucleotide-binding</keyword>
<organism evidence="6 7">
    <name type="scientific">Desulfuromonas versatilis</name>
    <dbReference type="NCBI Taxonomy" id="2802975"/>
    <lineage>
        <taxon>Bacteria</taxon>
        <taxon>Pseudomonadati</taxon>
        <taxon>Thermodesulfobacteriota</taxon>
        <taxon>Desulfuromonadia</taxon>
        <taxon>Desulfuromonadales</taxon>
        <taxon>Desulfuromonadaceae</taxon>
        <taxon>Desulfuromonas</taxon>
    </lineage>
</organism>
<reference evidence="6 7" key="2">
    <citation type="journal article" date="2021" name="Int. J. Syst. Evol. Microbiol.">
        <title>Isolation and Polyphasic Characterization of Desulfuromonas versatilis sp. Nov., an Electrogenic Bacteria Capable of Versatile Metabolism Isolated from a Graphene Oxide-Reducing Enrichment Culture.</title>
        <authorList>
            <person name="Xie L."/>
            <person name="Yoshida N."/>
            <person name="Ishii S."/>
            <person name="Meng L."/>
        </authorList>
    </citation>
    <scope>NUCLEOTIDE SEQUENCE [LARGE SCALE GENOMIC DNA]</scope>
    <source>
        <strain evidence="6 7">NIT-T3</strain>
    </source>
</reference>
<dbReference type="EMBL" id="AP024355">
    <property type="protein sequence ID" value="BCR03514.1"/>
    <property type="molecule type" value="Genomic_DNA"/>
</dbReference>
<dbReference type="Proteomes" id="UP001319827">
    <property type="component" value="Chromosome"/>
</dbReference>
<feature type="binding site" evidence="5">
    <location>
        <begin position="150"/>
        <end position="157"/>
    </location>
    <ligand>
        <name>ADP</name>
        <dbReference type="ChEBI" id="CHEBI:456216"/>
    </ligand>
</feature>
<keyword evidence="1 5" id="KW-0723">Serine/threonine-protein kinase</keyword>
<evidence type="ECO:0000313" key="6">
    <source>
        <dbReference type="EMBL" id="BCR03514.1"/>
    </source>
</evidence>
<dbReference type="RefSeq" id="WP_221250985.1">
    <property type="nucleotide sequence ID" value="NZ_AP024355.1"/>
</dbReference>
<comment type="function">
    <text evidence="5">Bifunctional serine/threonine kinase and phosphorylase involved in the regulation of the pyruvate, phosphate dikinase (PPDK) by catalyzing its phosphorylation/dephosphorylation.</text>
</comment>
<name>A0ABN6DWA8_9BACT</name>
<comment type="catalytic activity">
    <reaction evidence="5">
        <text>N(tele)-phospho-L-histidyl/O-phospho-L-threonyl-[pyruvate, phosphate dikinase] + phosphate + H(+) = N(tele)-phospho-L-histidyl/L-threonyl-[pyruvate, phosphate dikinase] + diphosphate</text>
        <dbReference type="Rhea" id="RHEA:43696"/>
        <dbReference type="Rhea" id="RHEA-COMP:10650"/>
        <dbReference type="Rhea" id="RHEA-COMP:10651"/>
        <dbReference type="ChEBI" id="CHEBI:15378"/>
        <dbReference type="ChEBI" id="CHEBI:30013"/>
        <dbReference type="ChEBI" id="CHEBI:33019"/>
        <dbReference type="ChEBI" id="CHEBI:43474"/>
        <dbReference type="ChEBI" id="CHEBI:61977"/>
        <dbReference type="ChEBI" id="CHEBI:83586"/>
        <dbReference type="EC" id="2.7.4.27"/>
    </reaction>
</comment>
<dbReference type="Pfam" id="PF03618">
    <property type="entry name" value="Kinase-PPPase"/>
    <property type="match status" value="1"/>
</dbReference>
<evidence type="ECO:0000256" key="5">
    <source>
        <dbReference type="HAMAP-Rule" id="MF_00921"/>
    </source>
</evidence>